<evidence type="ECO:0000256" key="3">
    <source>
        <dbReference type="ARBA" id="ARBA00022452"/>
    </source>
</evidence>
<feature type="domain" description="TonB-dependent receptor plug" evidence="9">
    <location>
        <begin position="114"/>
        <end position="222"/>
    </location>
</feature>
<dbReference type="Gene3D" id="2.170.130.10">
    <property type="entry name" value="TonB-dependent receptor, plug domain"/>
    <property type="match status" value="1"/>
</dbReference>
<keyword evidence="6 7" id="KW-0998">Cell outer membrane</keyword>
<dbReference type="NCBIfam" id="TIGR04056">
    <property type="entry name" value="OMP_RagA_SusC"/>
    <property type="match status" value="1"/>
</dbReference>
<dbReference type="InterPro" id="IPR036942">
    <property type="entry name" value="Beta-barrel_TonB_sf"/>
</dbReference>
<keyword evidence="2 7" id="KW-0813">Transport</keyword>
<reference evidence="10 11" key="1">
    <citation type="submission" date="2018-07" db="EMBL/GenBank/DDBJ databases">
        <title>Complete genome sequence of Flavobacterium psychrolimnae LMG 22018.</title>
        <authorList>
            <person name="Kim D.-U."/>
        </authorList>
    </citation>
    <scope>NUCLEOTIDE SEQUENCE [LARGE SCALE GENOMIC DNA]</scope>
    <source>
        <strain evidence="10 11">LMG 22018</strain>
    </source>
</reference>
<keyword evidence="3 7" id="KW-1134">Transmembrane beta strand</keyword>
<evidence type="ECO:0000256" key="5">
    <source>
        <dbReference type="ARBA" id="ARBA00023136"/>
    </source>
</evidence>
<evidence type="ECO:0000259" key="9">
    <source>
        <dbReference type="Pfam" id="PF07715"/>
    </source>
</evidence>
<gene>
    <name evidence="10" type="ORF">DR980_08560</name>
</gene>
<keyword evidence="5 7" id="KW-0472">Membrane</keyword>
<dbReference type="RefSeq" id="WP_113635023.1">
    <property type="nucleotide sequence ID" value="NZ_QNUX01000006.1"/>
</dbReference>
<dbReference type="InterPro" id="IPR023996">
    <property type="entry name" value="TonB-dep_OMP_SusC/RagA"/>
</dbReference>
<accession>A0A366B2W7</accession>
<dbReference type="SUPFAM" id="SSF56935">
    <property type="entry name" value="Porins"/>
    <property type="match status" value="1"/>
</dbReference>
<dbReference type="InterPro" id="IPR039426">
    <property type="entry name" value="TonB-dep_rcpt-like"/>
</dbReference>
<organism evidence="10 11">
    <name type="scientific">Flavobacterium psychrolimnae</name>
    <dbReference type="NCBI Taxonomy" id="249351"/>
    <lineage>
        <taxon>Bacteria</taxon>
        <taxon>Pseudomonadati</taxon>
        <taxon>Bacteroidota</taxon>
        <taxon>Flavobacteriia</taxon>
        <taxon>Flavobacteriales</taxon>
        <taxon>Flavobacteriaceae</taxon>
        <taxon>Flavobacterium</taxon>
    </lineage>
</organism>
<dbReference type="Proteomes" id="UP000253676">
    <property type="component" value="Unassembled WGS sequence"/>
</dbReference>
<dbReference type="Gene3D" id="2.40.170.20">
    <property type="entry name" value="TonB-dependent receptor, beta-barrel domain"/>
    <property type="match status" value="1"/>
</dbReference>
<evidence type="ECO:0000256" key="7">
    <source>
        <dbReference type="PROSITE-ProRule" id="PRU01360"/>
    </source>
</evidence>
<proteinExistence type="inferred from homology"/>
<feature type="chain" id="PRO_5016594385" evidence="8">
    <location>
        <begin position="23"/>
        <end position="1019"/>
    </location>
</feature>
<evidence type="ECO:0000256" key="1">
    <source>
        <dbReference type="ARBA" id="ARBA00004571"/>
    </source>
</evidence>
<dbReference type="InterPro" id="IPR012910">
    <property type="entry name" value="Plug_dom"/>
</dbReference>
<dbReference type="NCBIfam" id="TIGR04057">
    <property type="entry name" value="SusC_RagA_signa"/>
    <property type="match status" value="1"/>
</dbReference>
<evidence type="ECO:0000256" key="6">
    <source>
        <dbReference type="ARBA" id="ARBA00023237"/>
    </source>
</evidence>
<evidence type="ECO:0000313" key="10">
    <source>
        <dbReference type="EMBL" id="RBN50518.1"/>
    </source>
</evidence>
<keyword evidence="11" id="KW-1185">Reference proteome</keyword>
<evidence type="ECO:0000256" key="4">
    <source>
        <dbReference type="ARBA" id="ARBA00022692"/>
    </source>
</evidence>
<dbReference type="InterPro" id="IPR008969">
    <property type="entry name" value="CarboxyPept-like_regulatory"/>
</dbReference>
<dbReference type="Pfam" id="PF07715">
    <property type="entry name" value="Plug"/>
    <property type="match status" value="1"/>
</dbReference>
<protein>
    <submittedName>
        <fullName evidence="10">SusC/RagA family TonB-linked outer membrane protein</fullName>
    </submittedName>
</protein>
<comment type="similarity">
    <text evidence="7">Belongs to the TonB-dependent receptor family.</text>
</comment>
<dbReference type="Pfam" id="PF13715">
    <property type="entry name" value="CarbopepD_reg_2"/>
    <property type="match status" value="1"/>
</dbReference>
<dbReference type="OrthoDB" id="9768177at2"/>
<dbReference type="InterPro" id="IPR023997">
    <property type="entry name" value="TonB-dep_OMP_SusC/RagA_CS"/>
</dbReference>
<dbReference type="InterPro" id="IPR037066">
    <property type="entry name" value="Plug_dom_sf"/>
</dbReference>
<evidence type="ECO:0000256" key="2">
    <source>
        <dbReference type="ARBA" id="ARBA00022448"/>
    </source>
</evidence>
<dbReference type="PROSITE" id="PS52016">
    <property type="entry name" value="TONB_DEPENDENT_REC_3"/>
    <property type="match status" value="1"/>
</dbReference>
<dbReference type="EMBL" id="QNUX01000006">
    <property type="protein sequence ID" value="RBN50518.1"/>
    <property type="molecule type" value="Genomic_DNA"/>
</dbReference>
<dbReference type="GO" id="GO:0009279">
    <property type="term" value="C:cell outer membrane"/>
    <property type="evidence" value="ECO:0007669"/>
    <property type="project" value="UniProtKB-SubCell"/>
</dbReference>
<evidence type="ECO:0000256" key="8">
    <source>
        <dbReference type="SAM" id="SignalP"/>
    </source>
</evidence>
<comment type="subcellular location">
    <subcellularLocation>
        <location evidence="1 7">Cell outer membrane</location>
        <topology evidence="1 7">Multi-pass membrane protein</topology>
    </subcellularLocation>
</comment>
<dbReference type="SUPFAM" id="SSF49464">
    <property type="entry name" value="Carboxypeptidase regulatory domain-like"/>
    <property type="match status" value="1"/>
</dbReference>
<name>A0A366B2W7_9FLAO</name>
<evidence type="ECO:0000313" key="11">
    <source>
        <dbReference type="Proteomes" id="UP000253676"/>
    </source>
</evidence>
<keyword evidence="8" id="KW-0732">Signal</keyword>
<keyword evidence="4 7" id="KW-0812">Transmembrane</keyword>
<comment type="caution">
    <text evidence="10">The sequence shown here is derived from an EMBL/GenBank/DDBJ whole genome shotgun (WGS) entry which is preliminary data.</text>
</comment>
<dbReference type="Gene3D" id="2.60.40.1120">
    <property type="entry name" value="Carboxypeptidase-like, regulatory domain"/>
    <property type="match status" value="1"/>
</dbReference>
<sequence length="1019" mass="111518">MKSKFTWILTLSLAFFIQFSFAQEKTVQGVVSDNGLPLPGVSISVKGTKRGAQTDYDGKYTIRASAGEKLEFSFIGYKSKSVIVGASSTINVQMEDDVLQLEGVVVTGYQTLKKERATSSIASVNVEELEERAQASIVQNLQGMVAGLNIATGSGQPGSDSTILLRGVGSLNGNIEPLIIVDGMPVDEDGFRSITQTDIVSTSVLKDAAATSIYGNRGANGVIIIETRRGKFDQDLDVKYQTQYGISNLQDFRIDVMNTSQLLNFQRANNRGFGGTGNPDQPGQPLTDAQIASQLDINWRDQFFRTGTTQQHDLSFSSGSKNTKNYTSIGFLDQQGIFIASTFKRFNFRNNFTGKSSNGKFNYSSGLSANFTRSNNVAGAGGNSTFFQPFTAAIRGLPYLDPSTALTLTGAPIVDNAPLILLNSLAFNDNFDDELKILANFTADYKITKNLTAGINLGVDYSSFTTLSVTDPRSFLGPYQVNINAQYGGIFGESYSRDFRFNSNTYLKYSKTFADKHTFDAGLYLEYYKAHFNGFNYQKRGLDPRALGTGAAFITPVIEPAVDAVATQYIPTVGSFKVQEGLFSYFGAINYDYDSTYGLSLTVRRDASFRFVEDNKWGTFWSVGGRWNLSKEEFLEDSKVFSALKLRASYGTSGNQRVNNAQYSALLLPYTTYAVGTGYNGTASTVLSQIANPDVRWEEISQANIGLDFALFNSKVSGSLDVYRKLTEDLYQSNPVSPVQGTSSIDANVGSLENRGVELALNYDVYSKDSWKIGVGGNVSYNKNKILELPESANGLIFAGGSTAIAEGQPVGAYYVNEYAGVNPANGNPLFKTANGGLTEILADANRVFNGEQLYPIWQGGFTSSVSYKGFNLYTQWSFVADLARNNLDLATLENVTNIADGGNRAVSIQNAWTTPGQITSMPRIGNGLNEISYINSTDRYLDDASYLRLRNVSFSYAFDKKTLADISFLKGLKFYVQAENLVTFSKWRGWDPEAGFRGTDRGNYPTPRIVTFGTVINF</sequence>
<feature type="signal peptide" evidence="8">
    <location>
        <begin position="1"/>
        <end position="22"/>
    </location>
</feature>
<dbReference type="AlphaFoldDB" id="A0A366B2W7"/>